<evidence type="ECO:0000259" key="4">
    <source>
        <dbReference type="PROSITE" id="PS51266"/>
    </source>
</evidence>
<evidence type="ECO:0000256" key="2">
    <source>
        <dbReference type="ARBA" id="ARBA00022771"/>
    </source>
</evidence>
<name>A0A380H787_9STAP</name>
<dbReference type="PIRSF" id="PIRSF017292">
    <property type="entry name" value="UCP017292_Znf_CHY"/>
    <property type="match status" value="1"/>
</dbReference>
<keyword evidence="6" id="KW-1185">Reference proteome</keyword>
<dbReference type="PANTHER" id="PTHR28082">
    <property type="entry name" value="ZINC FINGER PROTEIN"/>
    <property type="match status" value="1"/>
</dbReference>
<keyword evidence="2" id="KW-0863">Zinc-finger</keyword>
<dbReference type="InterPro" id="IPR008913">
    <property type="entry name" value="Znf_CHY"/>
</dbReference>
<evidence type="ECO:0000256" key="3">
    <source>
        <dbReference type="ARBA" id="ARBA00022833"/>
    </source>
</evidence>
<keyword evidence="3" id="KW-0862">Zinc</keyword>
<evidence type="ECO:0000313" key="6">
    <source>
        <dbReference type="Proteomes" id="UP000255425"/>
    </source>
</evidence>
<dbReference type="InterPro" id="IPR052604">
    <property type="entry name" value="Mito_Tim_assembly_helper"/>
</dbReference>
<evidence type="ECO:0000256" key="1">
    <source>
        <dbReference type="ARBA" id="ARBA00022723"/>
    </source>
</evidence>
<protein>
    <submittedName>
        <fullName evidence="5">Zinc finger protein</fullName>
    </submittedName>
</protein>
<dbReference type="Pfam" id="PF05495">
    <property type="entry name" value="zf-CHY"/>
    <property type="match status" value="1"/>
</dbReference>
<sequence length="112" mass="13396">MAKVYGSFIDKDTICKHYHSPSDIIAIKFKCCNKYYPCYKCHNEHKSHPIQRWAEDEFDEKAIMCQYEMSIYDYMMFERCPPCGAQFNSRCKFSLPFILRSIEKYADTFIIV</sequence>
<dbReference type="SUPFAM" id="SSF161219">
    <property type="entry name" value="CHY zinc finger-like"/>
    <property type="match status" value="1"/>
</dbReference>
<reference evidence="5 6" key="1">
    <citation type="submission" date="2018-06" db="EMBL/GenBank/DDBJ databases">
        <authorList>
            <consortium name="Pathogen Informatics"/>
            <person name="Doyle S."/>
        </authorList>
    </citation>
    <scope>NUCLEOTIDE SEQUENCE [LARGE SCALE GENOMIC DNA]</scope>
    <source>
        <strain evidence="5 6">NCTC11807</strain>
    </source>
</reference>
<feature type="domain" description="CHY-type" evidence="4">
    <location>
        <begin position="8"/>
        <end position="85"/>
    </location>
</feature>
<organism evidence="5 6">
    <name type="scientific">Staphylococcus saccharolyticus</name>
    <dbReference type="NCBI Taxonomy" id="33028"/>
    <lineage>
        <taxon>Bacteria</taxon>
        <taxon>Bacillati</taxon>
        <taxon>Bacillota</taxon>
        <taxon>Bacilli</taxon>
        <taxon>Bacillales</taxon>
        <taxon>Staphylococcaceae</taxon>
        <taxon>Staphylococcus</taxon>
    </lineage>
</organism>
<dbReference type="InterPro" id="IPR016694">
    <property type="entry name" value="UCP017292"/>
</dbReference>
<dbReference type="GO" id="GO:0008270">
    <property type="term" value="F:zinc ion binding"/>
    <property type="evidence" value="ECO:0007669"/>
    <property type="project" value="UniProtKB-KW"/>
</dbReference>
<gene>
    <name evidence="5" type="ORF">NCTC11807_02234</name>
</gene>
<dbReference type="PROSITE" id="PS51266">
    <property type="entry name" value="ZF_CHY"/>
    <property type="match status" value="1"/>
</dbReference>
<accession>A0A380H787</accession>
<dbReference type="Proteomes" id="UP000255425">
    <property type="component" value="Unassembled WGS sequence"/>
</dbReference>
<keyword evidence="1" id="KW-0479">Metal-binding</keyword>
<dbReference type="EMBL" id="UHDZ01000001">
    <property type="protein sequence ID" value="SUM73604.1"/>
    <property type="molecule type" value="Genomic_DNA"/>
</dbReference>
<dbReference type="InterPro" id="IPR037274">
    <property type="entry name" value="Znf_CHY_sf"/>
</dbReference>
<dbReference type="AlphaFoldDB" id="A0A380H787"/>
<dbReference type="PANTHER" id="PTHR28082:SF1">
    <property type="entry name" value="HELPER OF TIM PROTEIN 13"/>
    <property type="match status" value="1"/>
</dbReference>
<proteinExistence type="predicted"/>
<evidence type="ECO:0000313" key="5">
    <source>
        <dbReference type="EMBL" id="SUM73604.1"/>
    </source>
</evidence>